<feature type="compositionally biased region" description="Acidic residues" evidence="2">
    <location>
        <begin position="805"/>
        <end position="815"/>
    </location>
</feature>
<dbReference type="Proteomes" id="UP000701853">
    <property type="component" value="Chromosome 10"/>
</dbReference>
<feature type="region of interest" description="Disordered" evidence="2">
    <location>
        <begin position="676"/>
        <end position="731"/>
    </location>
</feature>
<dbReference type="InterPro" id="IPR001878">
    <property type="entry name" value="Znf_CCHC"/>
</dbReference>
<keyword evidence="1" id="KW-0479">Metal-binding</keyword>
<dbReference type="Gene3D" id="3.10.10.10">
    <property type="entry name" value="HIV Type 1 Reverse Transcriptase, subunit A, domain 1"/>
    <property type="match status" value="1"/>
</dbReference>
<reference evidence="5 6" key="1">
    <citation type="journal article" date="2021" name="bioRxiv">
        <title>The Gossypium anomalum genome as a resource for cotton improvement and evolutionary analysis of hybrid incompatibility.</title>
        <authorList>
            <person name="Grover C.E."/>
            <person name="Yuan D."/>
            <person name="Arick M.A."/>
            <person name="Miller E.R."/>
            <person name="Hu G."/>
            <person name="Peterson D.G."/>
            <person name="Wendel J.F."/>
            <person name="Udall J.A."/>
        </authorList>
    </citation>
    <scope>NUCLEOTIDE SEQUENCE [LARGE SCALE GENOMIC DNA]</scope>
    <source>
        <strain evidence="5">JFW-Udall</strain>
        <tissue evidence="5">Leaf</tissue>
    </source>
</reference>
<evidence type="ECO:0000256" key="2">
    <source>
        <dbReference type="SAM" id="MobiDB-lite"/>
    </source>
</evidence>
<keyword evidence="6" id="KW-1185">Reference proteome</keyword>
<comment type="caution">
    <text evidence="5">The sequence shown here is derived from an EMBL/GenBank/DDBJ whole genome shotgun (WGS) entry which is preliminary data.</text>
</comment>
<feature type="compositionally biased region" description="Low complexity" evidence="2">
    <location>
        <begin position="776"/>
        <end position="788"/>
    </location>
</feature>
<dbReference type="InterPro" id="IPR053098">
    <property type="entry name" value="Petuviruses_polyprotein"/>
</dbReference>
<dbReference type="PROSITE" id="PS50158">
    <property type="entry name" value="ZF_CCHC"/>
    <property type="match status" value="1"/>
</dbReference>
<dbReference type="Gene3D" id="4.10.60.10">
    <property type="entry name" value="Zinc finger, CCHC-type"/>
    <property type="match status" value="1"/>
</dbReference>
<dbReference type="InterPro" id="IPR000477">
    <property type="entry name" value="RT_dom"/>
</dbReference>
<feature type="compositionally biased region" description="Low complexity" evidence="2">
    <location>
        <begin position="713"/>
        <end position="727"/>
    </location>
</feature>
<evidence type="ECO:0000259" key="4">
    <source>
        <dbReference type="PROSITE" id="PS50878"/>
    </source>
</evidence>
<dbReference type="InterPro" id="IPR036875">
    <property type="entry name" value="Znf_CCHC_sf"/>
</dbReference>
<dbReference type="CDD" id="cd01647">
    <property type="entry name" value="RT_LTR"/>
    <property type="match status" value="1"/>
</dbReference>
<gene>
    <name evidence="5" type="ORF">CXB51_025236</name>
</gene>
<dbReference type="GO" id="GO:0008270">
    <property type="term" value="F:zinc ion binding"/>
    <property type="evidence" value="ECO:0007669"/>
    <property type="project" value="UniProtKB-KW"/>
</dbReference>
<accession>A0A8J5YQP0</accession>
<dbReference type="OrthoDB" id="998565at2759"/>
<proteinExistence type="predicted"/>
<dbReference type="PANTHER" id="PTHR48435:SF1">
    <property type="entry name" value="POLYPROTEIN"/>
    <property type="match status" value="1"/>
</dbReference>
<dbReference type="SUPFAM" id="SSF57756">
    <property type="entry name" value="Retrovirus zinc finger-like domains"/>
    <property type="match status" value="1"/>
</dbReference>
<dbReference type="Pfam" id="PF01107">
    <property type="entry name" value="MP"/>
    <property type="match status" value="1"/>
</dbReference>
<dbReference type="PROSITE" id="PS50878">
    <property type="entry name" value="RT_POL"/>
    <property type="match status" value="1"/>
</dbReference>
<feature type="compositionally biased region" description="Polar residues" evidence="2">
    <location>
        <begin position="816"/>
        <end position="833"/>
    </location>
</feature>
<feature type="region of interest" description="Disordered" evidence="2">
    <location>
        <begin position="1"/>
        <end position="28"/>
    </location>
</feature>
<feature type="domain" description="CCHC-type" evidence="3">
    <location>
        <begin position="1075"/>
        <end position="1091"/>
    </location>
</feature>
<dbReference type="SMART" id="SM00343">
    <property type="entry name" value="ZnF_C2HC"/>
    <property type="match status" value="1"/>
</dbReference>
<evidence type="ECO:0000313" key="6">
    <source>
        <dbReference type="Proteomes" id="UP000701853"/>
    </source>
</evidence>
<organism evidence="5 6">
    <name type="scientific">Gossypium anomalum</name>
    <dbReference type="NCBI Taxonomy" id="47600"/>
    <lineage>
        <taxon>Eukaryota</taxon>
        <taxon>Viridiplantae</taxon>
        <taxon>Streptophyta</taxon>
        <taxon>Embryophyta</taxon>
        <taxon>Tracheophyta</taxon>
        <taxon>Spermatophyta</taxon>
        <taxon>Magnoliopsida</taxon>
        <taxon>eudicotyledons</taxon>
        <taxon>Gunneridae</taxon>
        <taxon>Pentapetalae</taxon>
        <taxon>rosids</taxon>
        <taxon>malvids</taxon>
        <taxon>Malvales</taxon>
        <taxon>Malvaceae</taxon>
        <taxon>Malvoideae</taxon>
        <taxon>Gossypium</taxon>
    </lineage>
</organism>
<evidence type="ECO:0008006" key="7">
    <source>
        <dbReference type="Google" id="ProtNLM"/>
    </source>
</evidence>
<name>A0A8J5YQP0_9ROSI</name>
<feature type="compositionally biased region" description="Acidic residues" evidence="2">
    <location>
        <begin position="762"/>
        <end position="771"/>
    </location>
</feature>
<dbReference type="InterPro" id="IPR043128">
    <property type="entry name" value="Rev_trsase/Diguanyl_cyclase"/>
</dbReference>
<dbReference type="InterPro" id="IPR043502">
    <property type="entry name" value="DNA/RNA_pol_sf"/>
</dbReference>
<dbReference type="Pfam" id="PF00098">
    <property type="entry name" value="zf-CCHC"/>
    <property type="match status" value="1"/>
</dbReference>
<keyword evidence="1" id="KW-0863">Zinc-finger</keyword>
<dbReference type="GO" id="GO:0003676">
    <property type="term" value="F:nucleic acid binding"/>
    <property type="evidence" value="ECO:0007669"/>
    <property type="project" value="InterPro"/>
</dbReference>
<feature type="region of interest" description="Disordered" evidence="2">
    <location>
        <begin position="373"/>
        <end position="430"/>
    </location>
</feature>
<dbReference type="Gene3D" id="3.30.70.270">
    <property type="match status" value="1"/>
</dbReference>
<dbReference type="SUPFAM" id="SSF56672">
    <property type="entry name" value="DNA/RNA polymerases"/>
    <property type="match status" value="1"/>
</dbReference>
<keyword evidence="1" id="KW-0862">Zinc</keyword>
<evidence type="ECO:0000259" key="3">
    <source>
        <dbReference type="PROSITE" id="PS50158"/>
    </source>
</evidence>
<feature type="domain" description="Reverse transcriptase" evidence="4">
    <location>
        <begin position="1371"/>
        <end position="1553"/>
    </location>
</feature>
<dbReference type="InterPro" id="IPR028919">
    <property type="entry name" value="Viral_movement"/>
</dbReference>
<evidence type="ECO:0000256" key="1">
    <source>
        <dbReference type="PROSITE-ProRule" id="PRU00047"/>
    </source>
</evidence>
<sequence>MTEKTLSKPSTSSTSISLPSTPFKSHSAKKISSLYEVEYLDEESKIQPTSLPLVNPYSAYQKPSFSPITSSTEKFVTLEIPPEFSRDWRQAGYSHIHFGAVRLALNYHGTARKPVVSRIALLDSRYLQHQDACIATVEATLNTGLVMVTLFPNFTMALADPNLLSTLQVQIQIAGATQVASAIVATLHYQIGYRVQDHAFNLTQHGTGDSLLITVNTDDQPHCVHVPRKISKNELIQLLPEKWVTDYEKLKQQSQPIQSTQSNFVNKADGTTEIQFDHSHLQKPNKGLSIFPTQLIMQPISNPTAEHDKEDPECYCDLCSPGRERKLIQSFDATGRGIYQFKDETGHCPWDINCSCSGCIKDNSRAWFDDLDTSATNPKKNKKKSSKSSQSQFYKRWMEGDPSIGPLGEDNEPQPCKPPPPPFQPLPKDPFPQPCYKKITKWVKKNPEFLTPPSNPLPEILKPLPEIPKPLPEVPIAAMIQSTSTSSEKYEENFPPLEEFSKKNYTHAPKIPSKIQPEISGAKPIISAAEATLNWQTENALAQNHVLNKMDSKLSTVEAKIDDNTKMIKDLIKLLQKRIESVAREPAAPGQDFFSHLAQREKEIQKLQAQIKELKETGKIPEPVRRPETIELFPSIRNERFPESEGISIIFPEPVKRTKPSTYEIFLEIKKNEAEKKKKEKEAKKAKKREKIEEIEDQAYQEEKKLGKRPIIEESPPQSPPKQISKSLMIQEDKNPITTFLRSCHEDTIPKISAVQIHDSFESEPEDSSESETERSPTMTSETSTSTDGETDNIPNIHAAIKVEEPDDEEMDEPESSTAHATTSQPQPSSGGKNFTIDDLPPEKWPQRLQEFHSWLETRKLKEDSNYNILMEFVSRFTGMLRDWWNSINQHDQMQFLVFQDLSEPIRILYQHFIGNPEDLLILRRREFYARKYCSFKKKDLTKHLKKMFQLFCALGLHPNLKPEPIQIAVNQALQQRNRDILQLTVGQIQQEVFIALEDICNRRKVFKDYLLGDRRIDQACDDSHLRYKCPKEGHCDCRVKKKKHYKRFPDKPLKKKPRWRYLRKKRKGSRKSNRCYICNKSGHYAKDCPRSKKKKSKKVIQMICHSEIKMQEDDDIESVCSLDDSPSTETICAIPVYDSDESQHSDYSEIFMFQAQAQAQIGQPVLAPNIPVKVYLNKYSKPITVIAFVDTGSAESIMNPDILPEDWWKPHTKIFSAADGKLFSTNLISYPITVQILPNCSIKTTVLGSKLPGKDLIIGFDLYIKIKNLRILPDEIRFKTFFQPYVHIPKLFSLQSEKTLQIIQEIREKSCANSHSEFLVKYPYPLWKNPDFFINLPFKKNEDINPTKASHTGMNPEHLLLAQQECKELQQQDLIEPSNSQWACEAFYVNKRSEQIRGKPRLVINYQPLNHFLQDNKFPLPNNNTLFASLTKAKIFSKFDLKAGFWQLGIHPEDRGKTGFCIPNQHFQWKVMPFGLKTAPSLFQKAMTRIFHPIMENALVYIDDILLYSKDEESHVLLLQQFHSLILKYGIMLSEKKMKINKSEINFLGMDIKDGRYQPQPHIAQELLKFPDENLSQKQVQ</sequence>
<protein>
    <recommendedName>
        <fullName evidence="7">CCHC-type domain-containing protein</fullName>
    </recommendedName>
</protein>
<dbReference type="PANTHER" id="PTHR48435">
    <property type="entry name" value="POLYPROTEIN"/>
    <property type="match status" value="1"/>
</dbReference>
<feature type="compositionally biased region" description="Pro residues" evidence="2">
    <location>
        <begin position="415"/>
        <end position="430"/>
    </location>
</feature>
<feature type="compositionally biased region" description="Low complexity" evidence="2">
    <location>
        <begin position="7"/>
        <end position="22"/>
    </location>
</feature>
<dbReference type="EMBL" id="JAHUZN010000010">
    <property type="protein sequence ID" value="KAG8480640.1"/>
    <property type="molecule type" value="Genomic_DNA"/>
</dbReference>
<feature type="region of interest" description="Disordered" evidence="2">
    <location>
        <begin position="754"/>
        <end position="841"/>
    </location>
</feature>
<evidence type="ECO:0000313" key="5">
    <source>
        <dbReference type="EMBL" id="KAG8480640.1"/>
    </source>
</evidence>
<dbReference type="Pfam" id="PF00078">
    <property type="entry name" value="RVT_1"/>
    <property type="match status" value="1"/>
</dbReference>